<dbReference type="SUPFAM" id="SSF46785">
    <property type="entry name" value="Winged helix' DNA-binding domain"/>
    <property type="match status" value="1"/>
</dbReference>
<dbReference type="InterPro" id="IPR036388">
    <property type="entry name" value="WH-like_DNA-bd_sf"/>
</dbReference>
<feature type="domain" description="B-block binding subunit of TFIIIC" evidence="1">
    <location>
        <begin position="10"/>
        <end position="50"/>
    </location>
</feature>
<sequence length="130" mass="14575">MYEEALEYIKSCEEGVLQSDLWKCLDIDSRKCSRIVSKLLREDLIRREPESADGVRTFRLWYAGTKPAGGRFASLLVGEIFEPCGGCINECVPEHCPELSEWIFAIVLEEGADLTIDGSTKKATTSLLQQ</sequence>
<evidence type="ECO:0000313" key="2">
    <source>
        <dbReference type="EMBL" id="MDF0593319.1"/>
    </source>
</evidence>
<evidence type="ECO:0000313" key="3">
    <source>
        <dbReference type="Proteomes" id="UP001215956"/>
    </source>
</evidence>
<dbReference type="Pfam" id="PF04182">
    <property type="entry name" value="B-block_TFIIIC"/>
    <property type="match status" value="1"/>
</dbReference>
<organism evidence="2 3">
    <name type="scientific">Candidatus Methanocrinis alkalitolerans</name>
    <dbReference type="NCBI Taxonomy" id="3033395"/>
    <lineage>
        <taxon>Archaea</taxon>
        <taxon>Methanobacteriati</taxon>
        <taxon>Methanobacteriota</taxon>
        <taxon>Stenosarchaea group</taxon>
        <taxon>Methanomicrobia</taxon>
        <taxon>Methanotrichales</taxon>
        <taxon>Methanotrichaceae</taxon>
        <taxon>Methanocrinis</taxon>
    </lineage>
</organism>
<dbReference type="Gene3D" id="1.10.10.10">
    <property type="entry name" value="Winged helix-like DNA-binding domain superfamily/Winged helix DNA-binding domain"/>
    <property type="match status" value="1"/>
</dbReference>
<gene>
    <name evidence="2" type="ORF">P0O24_06960</name>
</gene>
<dbReference type="InterPro" id="IPR036390">
    <property type="entry name" value="WH_DNA-bd_sf"/>
</dbReference>
<keyword evidence="3" id="KW-1185">Reference proteome</keyword>
<dbReference type="Proteomes" id="UP001215956">
    <property type="component" value="Unassembled WGS sequence"/>
</dbReference>
<name>A0ABT5XF24_9EURY</name>
<protein>
    <submittedName>
        <fullName evidence="2">Lrp/AsnC family transcriptional regulator</fullName>
    </submittedName>
</protein>
<dbReference type="InterPro" id="IPR007309">
    <property type="entry name" value="TFIIIC_Bblock-bd"/>
</dbReference>
<accession>A0ABT5XF24</accession>
<dbReference type="EMBL" id="JARFPL010000018">
    <property type="protein sequence ID" value="MDF0593319.1"/>
    <property type="molecule type" value="Genomic_DNA"/>
</dbReference>
<reference evidence="2 3" key="1">
    <citation type="submission" date="2023-03" db="EMBL/GenBank/DDBJ databases">
        <title>Whole genome sequencing of Methanotrichaceae archaeon M04Ac.</title>
        <authorList>
            <person name="Khomyakova M.A."/>
            <person name="Merkel A.Y."/>
            <person name="Slobodkin A.I."/>
        </authorList>
    </citation>
    <scope>NUCLEOTIDE SEQUENCE [LARGE SCALE GENOMIC DNA]</scope>
    <source>
        <strain evidence="2 3">M04Ac</strain>
    </source>
</reference>
<proteinExistence type="predicted"/>
<comment type="caution">
    <text evidence="2">The sequence shown here is derived from an EMBL/GenBank/DDBJ whole genome shotgun (WGS) entry which is preliminary data.</text>
</comment>
<evidence type="ECO:0000259" key="1">
    <source>
        <dbReference type="Pfam" id="PF04182"/>
    </source>
</evidence>
<dbReference type="RefSeq" id="WP_316969023.1">
    <property type="nucleotide sequence ID" value="NZ_JARFPL010000018.1"/>
</dbReference>